<dbReference type="Pfam" id="PF20703">
    <property type="entry name" value="nSTAND1"/>
    <property type="match status" value="1"/>
</dbReference>
<evidence type="ECO:0000256" key="1">
    <source>
        <dbReference type="ARBA" id="ARBA00022574"/>
    </source>
</evidence>
<gene>
    <name evidence="7" type="ORF">GCM10023195_74450</name>
</gene>
<dbReference type="InterPro" id="IPR049052">
    <property type="entry name" value="nSTAND1"/>
</dbReference>
<dbReference type="InterPro" id="IPR001680">
    <property type="entry name" value="WD40_rpt"/>
</dbReference>
<feature type="repeat" description="WD" evidence="3">
    <location>
        <begin position="911"/>
        <end position="946"/>
    </location>
</feature>
<feature type="repeat" description="WD" evidence="3">
    <location>
        <begin position="866"/>
        <end position="899"/>
    </location>
</feature>
<feature type="repeat" description="WD" evidence="3">
    <location>
        <begin position="641"/>
        <end position="674"/>
    </location>
</feature>
<dbReference type="InterPro" id="IPR036322">
    <property type="entry name" value="WD40_repeat_dom_sf"/>
</dbReference>
<proteinExistence type="predicted"/>
<dbReference type="PANTHER" id="PTHR19846:SF0">
    <property type="entry name" value="PRE-MRNA PROCESSING FACTOR 4"/>
    <property type="match status" value="1"/>
</dbReference>
<feature type="transmembrane region" description="Helical" evidence="5">
    <location>
        <begin position="554"/>
        <end position="576"/>
    </location>
</feature>
<evidence type="ECO:0000256" key="5">
    <source>
        <dbReference type="SAM" id="Phobius"/>
    </source>
</evidence>
<dbReference type="Pfam" id="PF00400">
    <property type="entry name" value="WD40"/>
    <property type="match status" value="13"/>
</dbReference>
<dbReference type="SUPFAM" id="SSF50978">
    <property type="entry name" value="WD40 repeat-like"/>
    <property type="match status" value="2"/>
</dbReference>
<keyword evidence="5" id="KW-0472">Membrane</keyword>
<keyword evidence="2" id="KW-0677">Repeat</keyword>
<dbReference type="InterPro" id="IPR019775">
    <property type="entry name" value="WD40_repeat_CS"/>
</dbReference>
<dbReference type="CDD" id="cd00093">
    <property type="entry name" value="HTH_XRE"/>
    <property type="match status" value="1"/>
</dbReference>
<dbReference type="Proteomes" id="UP001500212">
    <property type="component" value="Unassembled WGS sequence"/>
</dbReference>
<dbReference type="InterPro" id="IPR027417">
    <property type="entry name" value="P-loop_NTPase"/>
</dbReference>
<dbReference type="PROSITE" id="PS00678">
    <property type="entry name" value="WD_REPEATS_1"/>
    <property type="match status" value="11"/>
</dbReference>
<dbReference type="Gene3D" id="1.10.260.40">
    <property type="entry name" value="lambda repressor-like DNA-binding domains"/>
    <property type="match status" value="1"/>
</dbReference>
<dbReference type="PROSITE" id="PS50943">
    <property type="entry name" value="HTH_CROC1"/>
    <property type="match status" value="1"/>
</dbReference>
<evidence type="ECO:0000313" key="8">
    <source>
        <dbReference type="Proteomes" id="UP001500212"/>
    </source>
</evidence>
<reference evidence="8" key="1">
    <citation type="journal article" date="2019" name="Int. J. Syst. Evol. Microbiol.">
        <title>The Global Catalogue of Microorganisms (GCM) 10K type strain sequencing project: providing services to taxonomists for standard genome sequencing and annotation.</title>
        <authorList>
            <consortium name="The Broad Institute Genomics Platform"/>
            <consortium name="The Broad Institute Genome Sequencing Center for Infectious Disease"/>
            <person name="Wu L."/>
            <person name="Ma J."/>
        </authorList>
    </citation>
    <scope>NUCLEOTIDE SEQUENCE [LARGE SCALE GENOMIC DNA]</scope>
    <source>
        <strain evidence="8">JCM 17938</strain>
    </source>
</reference>
<dbReference type="InterPro" id="IPR020472">
    <property type="entry name" value="WD40_PAC1"/>
</dbReference>
<keyword evidence="5" id="KW-0812">Transmembrane</keyword>
<feature type="repeat" description="WD" evidence="3">
    <location>
        <begin position="1173"/>
        <end position="1214"/>
    </location>
</feature>
<dbReference type="Gene3D" id="2.130.10.10">
    <property type="entry name" value="YVTN repeat-like/Quinoprotein amine dehydrogenase"/>
    <property type="match status" value="5"/>
</dbReference>
<dbReference type="InterPro" id="IPR010982">
    <property type="entry name" value="Lambda_DNA-bd_dom_sf"/>
</dbReference>
<dbReference type="SUPFAM" id="SSF52540">
    <property type="entry name" value="P-loop containing nucleoside triphosphate hydrolases"/>
    <property type="match status" value="1"/>
</dbReference>
<evidence type="ECO:0000256" key="4">
    <source>
        <dbReference type="SAM" id="MobiDB-lite"/>
    </source>
</evidence>
<dbReference type="Pfam" id="PF13560">
    <property type="entry name" value="HTH_31"/>
    <property type="match status" value="1"/>
</dbReference>
<feature type="repeat" description="WD" evidence="3">
    <location>
        <begin position="686"/>
        <end position="719"/>
    </location>
</feature>
<feature type="domain" description="HTH cro/C1-type" evidence="6">
    <location>
        <begin position="23"/>
        <end position="80"/>
    </location>
</feature>
<dbReference type="CDD" id="cd00200">
    <property type="entry name" value="WD40"/>
    <property type="match status" value="2"/>
</dbReference>
<keyword evidence="5" id="KW-1133">Transmembrane helix</keyword>
<dbReference type="InterPro" id="IPR001387">
    <property type="entry name" value="Cro/C1-type_HTH"/>
</dbReference>
<sequence>MGVSGEHADPGAITAREDFARELTRLRESAGLTVRQVAQRIGEQRAHSTIGDWFAGRGLPSISSRELLIKVLGTCGVDDAVQVEAWLEAWVRVRREPGRRPGGPEPYRGLKGFTAEDAAWFFGRDAALARLLEFVGGEDGDGVRVVVGPSGAGKSSLLHAGLVAAVHGGALSGSAEWPVVLLTPGSAPVAALAAADRPGTRRLIVVDQFEELFTAGSDEEEQERFISALDAAARERPGAVVVVGLRADFYGHALRRPLLEAAVRGGQFTVGPMREAELREVITAPARQARLDIEDGLVELLLREVTPRRRADSAANEAGALPLLSHALYSTWDHSRNRRLTIADYRAVGGIDGAVAATAEAVYGSLTAAERETARRLFLSLVHVAEDTADTRRRLTMTEVRANACPPLAGLGPGGPPPEGHAPEDPSPADPASAVDEVLARFVQQRLITADTDTVSIAHDAVLSAWPRLHDWLNADRAGLLVGRRLAEAASAWRREGDDPAALYSGTRLAVAREWVAGAGPRAVLTPLVREFLEASATREYRERFAARRRSRRLRLFAAALAALLVLASAALGVAVHNGQVIRDERNSALSGKVANEATALGAANPALAAQLALAAYRLAPTPEARGSLLSTTASPYATRLTAHTAAVYAAVFSPDGRTLATAGLDHTARLWDVADPHRPTVSAVLTGHTDGVTSVAFSPDGRLLVTGGGDHTARLWDVADPHRPAALAVLTGHTDGIRSVAFSPDGRTVATASYDRTARLWDVTDPHHPVAAATLTGHRQGLAAVAFGPDGRTLATTAYENTVRLWDVSHPYHPAALAQLNGHTDRVLSAAFSPDGHTLATGSFDSTIRLWNVTDPRHVRTIVVLAGHGNGVVALAFSPDGRELASGSYDRTIRLWNVADPADGDNPAVLRGHAATVYAVAFSPDGAYLASGGGDETSRVWDLRSPILADHPGAVDTLAFSPDGRTLATGSYRAAELDDVTTPDRPVSLAVLDGHTDGVLVTAFTPDRRTLVTSGLDGALRLWNLTAPGGPALLATRDVGAGNILAGAISPDGRTLALVGESTDARLWDLSAPGRPAALATLTGHGDSVTTVAFSLDGHTLATGSSDRTARLWDVTDRLHPIARAVITGHTAGVNAVAFGPDGHTLATGGSDGTARLWNVTDTRHPTPLATITGHADSITTVAFSPDGHTLATGSNDRTARLWNVTDTRHPTPLATITGHADGITTVAFSPDGHTLATGSSDGTARLWNLDAGDVARRVCARSFPAVTPEEWAQHFPGIAYTPPCH</sequence>
<feature type="repeat" description="WD" evidence="3">
    <location>
        <begin position="1083"/>
        <end position="1116"/>
    </location>
</feature>
<dbReference type="InterPro" id="IPR015943">
    <property type="entry name" value="WD40/YVTN_repeat-like_dom_sf"/>
</dbReference>
<keyword evidence="8" id="KW-1185">Reference proteome</keyword>
<dbReference type="PROSITE" id="PS50294">
    <property type="entry name" value="WD_REPEATS_REGION"/>
    <property type="match status" value="12"/>
</dbReference>
<evidence type="ECO:0000256" key="2">
    <source>
        <dbReference type="ARBA" id="ARBA00022737"/>
    </source>
</evidence>
<protein>
    <recommendedName>
        <fullName evidence="6">HTH cro/C1-type domain-containing protein</fullName>
    </recommendedName>
</protein>
<accession>A0ABP8TXN3</accession>
<evidence type="ECO:0000259" key="6">
    <source>
        <dbReference type="PROSITE" id="PS50943"/>
    </source>
</evidence>
<dbReference type="SMART" id="SM00320">
    <property type="entry name" value="WD40"/>
    <property type="match status" value="14"/>
</dbReference>
<name>A0ABP8TXN3_9ACTN</name>
<keyword evidence="1 3" id="KW-0853">WD repeat</keyword>
<evidence type="ECO:0000256" key="3">
    <source>
        <dbReference type="PROSITE-ProRule" id="PRU00221"/>
    </source>
</evidence>
<evidence type="ECO:0000313" key="7">
    <source>
        <dbReference type="EMBL" id="GAA4616723.1"/>
    </source>
</evidence>
<dbReference type="PANTHER" id="PTHR19846">
    <property type="entry name" value="WD40 REPEAT PROTEIN"/>
    <property type="match status" value="1"/>
</dbReference>
<feature type="compositionally biased region" description="Pro residues" evidence="4">
    <location>
        <begin position="414"/>
        <end position="429"/>
    </location>
</feature>
<feature type="repeat" description="WD" evidence="3">
    <location>
        <begin position="731"/>
        <end position="764"/>
    </location>
</feature>
<feature type="repeat" description="WD" evidence="3">
    <location>
        <begin position="1128"/>
        <end position="1169"/>
    </location>
</feature>
<dbReference type="SUPFAM" id="SSF47413">
    <property type="entry name" value="lambda repressor-like DNA-binding domains"/>
    <property type="match status" value="1"/>
</dbReference>
<dbReference type="PRINTS" id="PR00320">
    <property type="entry name" value="GPROTEINBRPT"/>
</dbReference>
<organism evidence="7 8">
    <name type="scientific">Actinoallomurus liliacearum</name>
    <dbReference type="NCBI Taxonomy" id="1080073"/>
    <lineage>
        <taxon>Bacteria</taxon>
        <taxon>Bacillati</taxon>
        <taxon>Actinomycetota</taxon>
        <taxon>Actinomycetes</taxon>
        <taxon>Streptosporangiales</taxon>
        <taxon>Thermomonosporaceae</taxon>
        <taxon>Actinoallomurus</taxon>
    </lineage>
</organism>
<feature type="repeat" description="WD" evidence="3">
    <location>
        <begin position="821"/>
        <end position="862"/>
    </location>
</feature>
<feature type="repeat" description="WD" evidence="3">
    <location>
        <begin position="776"/>
        <end position="810"/>
    </location>
</feature>
<feature type="repeat" description="WD" evidence="3">
    <location>
        <begin position="1218"/>
        <end position="1259"/>
    </location>
</feature>
<dbReference type="PROSITE" id="PS50082">
    <property type="entry name" value="WD_REPEATS_2"/>
    <property type="match status" value="12"/>
</dbReference>
<dbReference type="EMBL" id="BAABHJ010000037">
    <property type="protein sequence ID" value="GAA4616723.1"/>
    <property type="molecule type" value="Genomic_DNA"/>
</dbReference>
<feature type="region of interest" description="Disordered" evidence="4">
    <location>
        <begin position="404"/>
        <end position="432"/>
    </location>
</feature>
<comment type="caution">
    <text evidence="7">The sequence shown here is derived from an EMBL/GenBank/DDBJ whole genome shotgun (WGS) entry which is preliminary data.</text>
</comment>
<dbReference type="SMART" id="SM00530">
    <property type="entry name" value="HTH_XRE"/>
    <property type="match status" value="1"/>
</dbReference>
<feature type="repeat" description="WD" evidence="3">
    <location>
        <begin position="993"/>
        <end position="1026"/>
    </location>
</feature>